<comment type="caution">
    <text evidence="2">The sequence shown here is derived from an EMBL/GenBank/DDBJ whole genome shotgun (WGS) entry which is preliminary data.</text>
</comment>
<sequence>MKRFSGGNPSIFFRNHMEEIEAKNEQIRCVTKFLTSWKQKATRDRDFLSLATRGWSALVSETARFATRNRCRRVFNPLFSLFQKNTTLILSRRREPSSRTCEIRASCASVPSFSMNKRQRTRSSTSTAPTFRAPDGSHAFTFFMNDPTLNASKREEYRDSVNRLLTRQVLVPRRVDWNLLRSMGVENDIKSILEKHAYDEDGTEYYICHAWERVFDIAETLYRELIIEFVATFRFDAKRPLRSSISHAWPFSVDLEKGICSCTFWQLAGIPCKRDPSTIVDGKGSRSIKCTKCQQKGHNQRKCANERVDPPIKVAKPQGRPKLNIGIPPTSRGGRGGRGRGGRGRGGKERGGMVGVSYQDGEALIHHLNGEVTPAWPPGVLPKVVQDEMDAQATRESDLRQGTIEEAGQYLEQEIDVDEIVAVDGYSMFYPLKKLLNSSLVACNDFAGYFLPTMGQKDTKSACREKITILGDGNKKVDDPRILNKTLFLDPRPMYYPLMKLFPFGKAKLVLETRWV</sequence>
<proteinExistence type="predicted"/>
<dbReference type="Proteomes" id="UP001172457">
    <property type="component" value="Chromosome 2"/>
</dbReference>
<feature type="region of interest" description="Disordered" evidence="1">
    <location>
        <begin position="312"/>
        <end position="352"/>
    </location>
</feature>
<protein>
    <recommendedName>
        <fullName evidence="4">CCHC-type domain-containing protein</fullName>
    </recommendedName>
</protein>
<dbReference type="AlphaFoldDB" id="A0AA38TXA5"/>
<dbReference type="Gene3D" id="3.90.25.10">
    <property type="entry name" value="UDP-galactose 4-epimerase, domain 1"/>
    <property type="match status" value="1"/>
</dbReference>
<gene>
    <name evidence="2" type="ORF">OSB04_007226</name>
</gene>
<name>A0AA38TXA5_9ASTR</name>
<dbReference type="EMBL" id="JARYMX010000002">
    <property type="protein sequence ID" value="KAJ9562066.1"/>
    <property type="molecule type" value="Genomic_DNA"/>
</dbReference>
<evidence type="ECO:0000313" key="2">
    <source>
        <dbReference type="EMBL" id="KAJ9562066.1"/>
    </source>
</evidence>
<accession>A0AA38TXA5</accession>
<keyword evidence="3" id="KW-1185">Reference proteome</keyword>
<reference evidence="2" key="1">
    <citation type="submission" date="2023-03" db="EMBL/GenBank/DDBJ databases">
        <title>Chromosome-scale reference genome and RAD-based genetic map of yellow starthistle (Centaurea solstitialis) reveal putative structural variation and QTLs associated with invader traits.</title>
        <authorList>
            <person name="Reatini B."/>
            <person name="Cang F.A."/>
            <person name="Jiang Q."/>
            <person name="Mckibben M.T.W."/>
            <person name="Barker M.S."/>
            <person name="Rieseberg L.H."/>
            <person name="Dlugosch K.M."/>
        </authorList>
    </citation>
    <scope>NUCLEOTIDE SEQUENCE</scope>
    <source>
        <strain evidence="2">CAN-66</strain>
        <tissue evidence="2">Leaf</tissue>
    </source>
</reference>
<evidence type="ECO:0000313" key="3">
    <source>
        <dbReference type="Proteomes" id="UP001172457"/>
    </source>
</evidence>
<evidence type="ECO:0008006" key="4">
    <source>
        <dbReference type="Google" id="ProtNLM"/>
    </source>
</evidence>
<evidence type="ECO:0000256" key="1">
    <source>
        <dbReference type="SAM" id="MobiDB-lite"/>
    </source>
</evidence>
<organism evidence="2 3">
    <name type="scientific">Centaurea solstitialis</name>
    <name type="common">yellow star-thistle</name>
    <dbReference type="NCBI Taxonomy" id="347529"/>
    <lineage>
        <taxon>Eukaryota</taxon>
        <taxon>Viridiplantae</taxon>
        <taxon>Streptophyta</taxon>
        <taxon>Embryophyta</taxon>
        <taxon>Tracheophyta</taxon>
        <taxon>Spermatophyta</taxon>
        <taxon>Magnoliopsida</taxon>
        <taxon>eudicotyledons</taxon>
        <taxon>Gunneridae</taxon>
        <taxon>Pentapetalae</taxon>
        <taxon>asterids</taxon>
        <taxon>campanulids</taxon>
        <taxon>Asterales</taxon>
        <taxon>Asteraceae</taxon>
        <taxon>Carduoideae</taxon>
        <taxon>Cardueae</taxon>
        <taxon>Centaureinae</taxon>
        <taxon>Centaurea</taxon>
    </lineage>
</organism>
<feature type="compositionally biased region" description="Basic residues" evidence="1">
    <location>
        <begin position="335"/>
        <end position="345"/>
    </location>
</feature>